<evidence type="ECO:0000256" key="1">
    <source>
        <dbReference type="ARBA" id="ARBA00022729"/>
    </source>
</evidence>
<dbReference type="PROSITE" id="PS50825">
    <property type="entry name" value="HYR"/>
    <property type="match status" value="7"/>
</dbReference>
<evidence type="ECO:0000313" key="6">
    <source>
        <dbReference type="Proteomes" id="UP000244174"/>
    </source>
</evidence>
<dbReference type="Gene3D" id="2.120.10.30">
    <property type="entry name" value="TolB, C-terminal domain"/>
    <property type="match status" value="1"/>
</dbReference>
<evidence type="ECO:0000259" key="4">
    <source>
        <dbReference type="PROSITE" id="PS50825"/>
    </source>
</evidence>
<accession>A0A2T6AIV2</accession>
<dbReference type="SUPFAM" id="SSF101898">
    <property type="entry name" value="NHL repeat"/>
    <property type="match status" value="1"/>
</dbReference>
<feature type="compositionally biased region" description="Polar residues" evidence="3">
    <location>
        <begin position="664"/>
        <end position="673"/>
    </location>
</feature>
<proteinExistence type="predicted"/>
<dbReference type="EMBL" id="QBKQ01000002">
    <property type="protein sequence ID" value="PTX43743.1"/>
    <property type="molecule type" value="Genomic_DNA"/>
</dbReference>
<dbReference type="NCBIfam" id="TIGR04183">
    <property type="entry name" value="Por_Secre_tail"/>
    <property type="match status" value="1"/>
</dbReference>
<feature type="compositionally biased region" description="Polar residues" evidence="3">
    <location>
        <begin position="495"/>
        <end position="504"/>
    </location>
</feature>
<dbReference type="PANTHER" id="PTHR24273:SF32">
    <property type="entry name" value="HYALIN"/>
    <property type="match status" value="1"/>
</dbReference>
<dbReference type="PANTHER" id="PTHR24273">
    <property type="entry name" value="FI04643P-RELATED"/>
    <property type="match status" value="1"/>
</dbReference>
<feature type="domain" description="HYR" evidence="4">
    <location>
        <begin position="706"/>
        <end position="789"/>
    </location>
</feature>
<feature type="domain" description="HYR" evidence="4">
    <location>
        <begin position="452"/>
        <end position="536"/>
    </location>
</feature>
<comment type="caution">
    <text evidence="5">The sequence shown here is derived from an EMBL/GenBank/DDBJ whole genome shotgun (WGS) entry which is preliminary data.</text>
</comment>
<name>A0A2T6AIV2_9FLAO</name>
<feature type="domain" description="HYR" evidence="4">
    <location>
        <begin position="790"/>
        <end position="874"/>
    </location>
</feature>
<dbReference type="Pfam" id="PF18962">
    <property type="entry name" value="Por_Secre_tail"/>
    <property type="match status" value="1"/>
</dbReference>
<evidence type="ECO:0000256" key="3">
    <source>
        <dbReference type="SAM" id="MobiDB-lite"/>
    </source>
</evidence>
<dbReference type="Proteomes" id="UP000244174">
    <property type="component" value="Unassembled WGS sequence"/>
</dbReference>
<feature type="region of interest" description="Disordered" evidence="3">
    <location>
        <begin position="484"/>
        <end position="505"/>
    </location>
</feature>
<feature type="domain" description="HYR" evidence="4">
    <location>
        <begin position="537"/>
        <end position="620"/>
    </location>
</feature>
<dbReference type="InterPro" id="IPR011042">
    <property type="entry name" value="6-blade_b-propeller_TolB-like"/>
</dbReference>
<dbReference type="Gene3D" id="2.60.40.10">
    <property type="entry name" value="Immunoglobulins"/>
    <property type="match status" value="3"/>
</dbReference>
<dbReference type="Gene3D" id="2.60.40.2810">
    <property type="match status" value="1"/>
</dbReference>
<dbReference type="RefSeq" id="WP_146167217.1">
    <property type="nucleotide sequence ID" value="NZ_QBKQ01000002.1"/>
</dbReference>
<feature type="compositionally biased region" description="Polar residues" evidence="3">
    <location>
        <begin position="833"/>
        <end position="845"/>
    </location>
</feature>
<keyword evidence="6" id="KW-1185">Reference proteome</keyword>
<feature type="region of interest" description="Disordered" evidence="3">
    <location>
        <begin position="653"/>
        <end position="676"/>
    </location>
</feature>
<feature type="region of interest" description="Disordered" evidence="3">
    <location>
        <begin position="820"/>
        <end position="845"/>
    </location>
</feature>
<dbReference type="InterPro" id="IPR003410">
    <property type="entry name" value="HYR_dom"/>
</dbReference>
<dbReference type="Pfam" id="PF02494">
    <property type="entry name" value="HYR"/>
    <property type="match status" value="7"/>
</dbReference>
<dbReference type="InterPro" id="IPR013783">
    <property type="entry name" value="Ig-like_fold"/>
</dbReference>
<keyword evidence="1" id="KW-0732">Signal</keyword>
<protein>
    <submittedName>
        <fullName evidence="5">Putative secreted protein (Por secretion system target)</fullName>
    </submittedName>
</protein>
<reference evidence="5 6" key="1">
    <citation type="submission" date="2018-04" db="EMBL/GenBank/DDBJ databases">
        <title>Genomic Encyclopedia of Archaeal and Bacterial Type Strains, Phase II (KMG-II): from individual species to whole genera.</title>
        <authorList>
            <person name="Goeker M."/>
        </authorList>
    </citation>
    <scope>NUCLEOTIDE SEQUENCE [LARGE SCALE GENOMIC DNA]</scope>
    <source>
        <strain evidence="5 6">DSM 23082</strain>
    </source>
</reference>
<dbReference type="OrthoDB" id="9805017at2"/>
<organism evidence="5 6">
    <name type="scientific">Christiangramia gaetbulicola</name>
    <dbReference type="NCBI Taxonomy" id="703340"/>
    <lineage>
        <taxon>Bacteria</taxon>
        <taxon>Pseudomonadati</taxon>
        <taxon>Bacteroidota</taxon>
        <taxon>Flavobacteriia</taxon>
        <taxon>Flavobacteriales</taxon>
        <taxon>Flavobacteriaceae</taxon>
        <taxon>Christiangramia</taxon>
    </lineage>
</organism>
<evidence type="ECO:0000256" key="2">
    <source>
        <dbReference type="ARBA" id="ARBA00022737"/>
    </source>
</evidence>
<feature type="domain" description="HYR" evidence="4">
    <location>
        <begin position="621"/>
        <end position="705"/>
    </location>
</feature>
<dbReference type="InterPro" id="IPR026444">
    <property type="entry name" value="Secre_tail"/>
</dbReference>
<keyword evidence="2" id="KW-0677">Repeat</keyword>
<feature type="domain" description="HYR" evidence="4">
    <location>
        <begin position="875"/>
        <end position="960"/>
    </location>
</feature>
<gene>
    <name evidence="5" type="ORF">C8P64_2276</name>
</gene>
<evidence type="ECO:0000313" key="5">
    <source>
        <dbReference type="EMBL" id="PTX43743.1"/>
    </source>
</evidence>
<feature type="domain" description="HYR" evidence="4">
    <location>
        <begin position="370"/>
        <end position="451"/>
    </location>
</feature>
<dbReference type="Pfam" id="PF17963">
    <property type="entry name" value="Big_9"/>
    <property type="match status" value="1"/>
</dbReference>
<sequence length="1630" mass="174652">MISTSCISFFRISSVREIGFLVLIYFSFLGFAFGQNPADVVPSYSHSGEVSLPTVTVNILTFSVNTDDITFAIDTGPDNFVYNLTFGNGIQKRNPNGSLVNSSFITGLSSPLDFVIDDNGFFYVADYSENGTCAQNGKIRVFNPNGTLNRTIYTGFYRPLGVDVDSDGNIYVAEYNAPGSGCESDEFSRVSIYNSSGNRIAQNGLVDRPYRIAVSSDKTVYLSQEGNNNPAVLIMNQNLGITGSLPNIQSAGSVVVDSFDYIHVVEYAGRIDFSRFINFEDLSFGEIQDIAEEIDKGTKDNAFGIKVFNPLEGYEYTYKEEIDFPIDISFNQCDKMYVDNAEVFGRPSFFGYIPEKIEFDLEIYDRTPAFDITDPVINCPADITVQAEPGDNSAIVNYNDATATDLCGVTVTKSGQDSGSQFMVGEHEVKFTATDTFGNTSICTLKITVNPSNENAPPTITCPSDITQNNDPDACGAVVTFSPPEVTDDGGEITPTRSDNTGLNSGDLFPVGVTNISYQADDGVNAPVTCSFTITITDNEDPVISCPGNINESIAFGETGKIINYSMPGISDNCGDPSIIQTSGLAPGEDFPVGTTTNTFVVDDGNGNSAICSFTVTITEEEEDTPPTITCPANITQNNDLGACGAIVTFSPPEVTDDGGEITPTRTDNTGLNSGDLFPEGTTTISYQADDGVNAPVTCSFTVIITDNEDPVISCPGNINESIAFGETGKIINYSMPSISDYCGDPSIIQTSGLAPGEVFPVGTTTNTFVVNDGNGNSATCSFTVTITEEEENTPPTITCPVNIAKNNDPGVCGAVVTFSPPEVTDDGGEITPTRTDNTGLNSGDQFPIGETTISYQADDGVNNPVTCSFTVTITDDEKPIFTSCPSETIVIFVQNGETGAVFEAPPIEATDNCGDPNVVQTRGPEGGAMLPLGFTDFEYTATDVNGLTATCEFQVEVREESEVLDITCPGSVPVPAGENCIYLVPDLSDVVSANIAGASITQDIAAGSVFDPNSDPYVTVTATIGEQSDSCRIYLSPVDEVDPVARCVGVTEIRLAEGETVQLNPQDFDAGSTDNCQIASYNLDRTSLSSSDEGVNRITFTVNDAVGNLDTCEVIVEVIVEEPGEIDFSCLIVEYKLSPDENCEYFLPDFSGILEYSPAEADFEQSVAPGTQLFQDEEVEVIVSYNGESKICNLYVSLVEDEPQAICKADFQIQVEEGETVVLSPEDIDNGSFANCSDISLSLDKTEFTTEDIGTNLVTLTVTDESGNTTSCQTTVTVISGGSGVNQPPVAIDEEYTTNINTTLEVSASNGVLVNDTDPENDELTAILQDDVSNGTLVLNADGSFTYTPDLDFTGQDYFTYVANDGEFNSNIIFVSINVENNDGDFSCTDRITLSLDSEGSAELDINDLYTGNAEGIEFELSQSLFSCSDIGENTAELVYTGRQEGACEIIVEVLDMSAPVLALKDIEISLNQAGLATITFNDLDAGSRDNCNGDVTYILSGSAFTCKDIGENQILVTAEDSSGNSSTRTAKVTVLDNAGYCTDFGEGSEYIFIYPNPNTGSFKIATPADEQITRIEVFDHRGRFIAARDYESTAIEYAMKLGPLQESVYVVKIVTNQRTLTKRFIFKY</sequence>